<dbReference type="Gene3D" id="1.10.10.1320">
    <property type="entry name" value="Anti-sigma factor, zinc-finger domain"/>
    <property type="match status" value="1"/>
</dbReference>
<evidence type="ECO:0000259" key="3">
    <source>
        <dbReference type="Pfam" id="PF13490"/>
    </source>
</evidence>
<protein>
    <submittedName>
        <fullName evidence="4">Zf-HC2 domain-containing protein</fullName>
    </submittedName>
</protein>
<dbReference type="RefSeq" id="WP_145805298.1">
    <property type="nucleotide sequence ID" value="NZ_JBIBEG010000003.1"/>
</dbReference>
<organism evidence="4 5">
    <name type="scientific">Streptomyces argenteolus</name>
    <dbReference type="NCBI Taxonomy" id="67274"/>
    <lineage>
        <taxon>Bacteria</taxon>
        <taxon>Bacillati</taxon>
        <taxon>Actinomycetota</taxon>
        <taxon>Actinomycetes</taxon>
        <taxon>Kitasatosporales</taxon>
        <taxon>Streptomycetaceae</taxon>
        <taxon>Streptomyces</taxon>
    </lineage>
</organism>
<dbReference type="Proteomes" id="UP001602322">
    <property type="component" value="Unassembled WGS sequence"/>
</dbReference>
<dbReference type="EMBL" id="JBIBEG010000003">
    <property type="protein sequence ID" value="MFF5896981.1"/>
    <property type="molecule type" value="Genomic_DNA"/>
</dbReference>
<comment type="caution">
    <text evidence="4">The sequence shown here is derived from an EMBL/GenBank/DDBJ whole genome shotgun (WGS) entry which is preliminary data.</text>
</comment>
<keyword evidence="2" id="KW-0804">Transcription</keyword>
<feature type="domain" description="Putative zinc-finger" evidence="3">
    <location>
        <begin position="11"/>
        <end position="36"/>
    </location>
</feature>
<keyword evidence="1" id="KW-0805">Transcription regulation</keyword>
<evidence type="ECO:0000313" key="5">
    <source>
        <dbReference type="Proteomes" id="UP001602322"/>
    </source>
</evidence>
<name>A0ABW6X6I8_9ACTN</name>
<dbReference type="InterPro" id="IPR041916">
    <property type="entry name" value="Anti_sigma_zinc_sf"/>
</dbReference>
<accession>A0ABW6X6I8</accession>
<reference evidence="4 5" key="1">
    <citation type="submission" date="2024-10" db="EMBL/GenBank/DDBJ databases">
        <title>The Natural Products Discovery Center: Release of the First 8490 Sequenced Strains for Exploring Actinobacteria Biosynthetic Diversity.</title>
        <authorList>
            <person name="Kalkreuter E."/>
            <person name="Kautsar S.A."/>
            <person name="Yang D."/>
            <person name="Bader C.D."/>
            <person name="Teijaro C.N."/>
            <person name="Fluegel L."/>
            <person name="Davis C.M."/>
            <person name="Simpson J.R."/>
            <person name="Lauterbach L."/>
            <person name="Steele A.D."/>
            <person name="Gui C."/>
            <person name="Meng S."/>
            <person name="Li G."/>
            <person name="Viehrig K."/>
            <person name="Ye F."/>
            <person name="Su P."/>
            <person name="Kiefer A.F."/>
            <person name="Nichols A."/>
            <person name="Cepeda A.J."/>
            <person name="Yan W."/>
            <person name="Fan B."/>
            <person name="Jiang Y."/>
            <person name="Adhikari A."/>
            <person name="Zheng C.-J."/>
            <person name="Schuster L."/>
            <person name="Cowan T.M."/>
            <person name="Smanski M.J."/>
            <person name="Chevrette M.G."/>
            <person name="De Carvalho L.P.S."/>
            <person name="Shen B."/>
        </authorList>
    </citation>
    <scope>NUCLEOTIDE SEQUENCE [LARGE SCALE GENOMIC DNA]</scope>
    <source>
        <strain evidence="4 5">NPDC012540</strain>
    </source>
</reference>
<keyword evidence="5" id="KW-1185">Reference proteome</keyword>
<gene>
    <name evidence="4" type="ORF">ACFY8O_13735</name>
</gene>
<sequence length="70" mass="7274">MPAIEPHVAAGAYALGVLGAADACRFEQHLVECPACVVQVRELGGVADVLAAFARLLPPGGLPPAARWRR</sequence>
<dbReference type="Pfam" id="PF13490">
    <property type="entry name" value="zf-HC2"/>
    <property type="match status" value="1"/>
</dbReference>
<proteinExistence type="predicted"/>
<evidence type="ECO:0000256" key="2">
    <source>
        <dbReference type="ARBA" id="ARBA00023163"/>
    </source>
</evidence>
<evidence type="ECO:0000313" key="4">
    <source>
        <dbReference type="EMBL" id="MFF5896981.1"/>
    </source>
</evidence>
<dbReference type="InterPro" id="IPR027383">
    <property type="entry name" value="Znf_put"/>
</dbReference>
<evidence type="ECO:0000256" key="1">
    <source>
        <dbReference type="ARBA" id="ARBA00023015"/>
    </source>
</evidence>